<dbReference type="Pfam" id="PF02602">
    <property type="entry name" value="HEM4"/>
    <property type="match status" value="1"/>
</dbReference>
<dbReference type="EMBL" id="JH767574">
    <property type="protein sequence ID" value="EON65584.1"/>
    <property type="molecule type" value="Genomic_DNA"/>
</dbReference>
<evidence type="ECO:0000259" key="1">
    <source>
        <dbReference type="Pfam" id="PF02602"/>
    </source>
</evidence>
<dbReference type="InterPro" id="IPR036108">
    <property type="entry name" value="4pyrrol_syn_uPrphyn_synt_sf"/>
</dbReference>
<dbReference type="GO" id="GO:0004852">
    <property type="term" value="F:uroporphyrinogen-III synthase activity"/>
    <property type="evidence" value="ECO:0007669"/>
    <property type="project" value="InterPro"/>
</dbReference>
<dbReference type="AlphaFoldDB" id="R7YUW9"/>
<organism evidence="2 3">
    <name type="scientific">Coniosporium apollinis (strain CBS 100218)</name>
    <name type="common">Rock-inhabiting black yeast</name>
    <dbReference type="NCBI Taxonomy" id="1168221"/>
    <lineage>
        <taxon>Eukaryota</taxon>
        <taxon>Fungi</taxon>
        <taxon>Dikarya</taxon>
        <taxon>Ascomycota</taxon>
        <taxon>Pezizomycotina</taxon>
        <taxon>Dothideomycetes</taxon>
        <taxon>Dothideomycetes incertae sedis</taxon>
        <taxon>Coniosporium</taxon>
    </lineage>
</organism>
<accession>R7YUW9</accession>
<reference evidence="3" key="1">
    <citation type="submission" date="2012-06" db="EMBL/GenBank/DDBJ databases">
        <title>The genome sequence of Coniosporium apollinis CBS 100218.</title>
        <authorList>
            <consortium name="The Broad Institute Genome Sequencing Platform"/>
            <person name="Cuomo C."/>
            <person name="Gorbushina A."/>
            <person name="Noack S."/>
            <person name="Walker B."/>
            <person name="Young S.K."/>
            <person name="Zeng Q."/>
            <person name="Gargeya S."/>
            <person name="Fitzgerald M."/>
            <person name="Haas B."/>
            <person name="Abouelleil A."/>
            <person name="Alvarado L."/>
            <person name="Arachchi H.M."/>
            <person name="Berlin A.M."/>
            <person name="Chapman S.B."/>
            <person name="Goldberg J."/>
            <person name="Griggs A."/>
            <person name="Gujja S."/>
            <person name="Hansen M."/>
            <person name="Howarth C."/>
            <person name="Imamovic A."/>
            <person name="Larimer J."/>
            <person name="McCowan C."/>
            <person name="Montmayeur A."/>
            <person name="Murphy C."/>
            <person name="Neiman D."/>
            <person name="Pearson M."/>
            <person name="Priest M."/>
            <person name="Roberts A."/>
            <person name="Saif S."/>
            <person name="Shea T."/>
            <person name="Sisk P."/>
            <person name="Sykes S."/>
            <person name="Wortman J."/>
            <person name="Nusbaum C."/>
            <person name="Birren B."/>
        </authorList>
    </citation>
    <scope>NUCLEOTIDE SEQUENCE [LARGE SCALE GENOMIC DNA]</scope>
    <source>
        <strain evidence="3">CBS 100218</strain>
    </source>
</reference>
<dbReference type="OMA" id="IHGADTG"/>
<dbReference type="InterPro" id="IPR039793">
    <property type="entry name" value="UROS/Hem4"/>
</dbReference>
<dbReference type="PANTHER" id="PTHR12390">
    <property type="entry name" value="UROPORPHYRINOGEN III SYNTHASE"/>
    <property type="match status" value="1"/>
</dbReference>
<name>R7YUW9_CONA1</name>
<dbReference type="eggNOG" id="KOG4132">
    <property type="taxonomic scope" value="Eukaryota"/>
</dbReference>
<dbReference type="Gene3D" id="3.40.50.10090">
    <property type="match status" value="2"/>
</dbReference>
<dbReference type="RefSeq" id="XP_007780901.1">
    <property type="nucleotide sequence ID" value="XM_007782711.1"/>
</dbReference>
<keyword evidence="3" id="KW-1185">Reference proteome</keyword>
<dbReference type="HOGENOM" id="CLU_051874_0_0_1"/>
<sequence length="325" mass="36176">MNQSIGGTRIPVLLLKTRSKPTDGYLECLASVEGGRYEPAFIPVLEHRFKQDSLEEVRTLIERGGFNSHSVNARYGGIIFTSQRAVEAFTRVIEDLQAASICIDELLPSSTPLYAVGPATASSLRALNLRCPILGEESGNGEALAHFILQHYNQNHLDHHPGPERKLPLLFLVGEQRRDIIPKTLQLDEHVPAARIAVTELVVYETGEMQSFQPEFSQAWRTNQNRGAYCQWVVVFSPTGCRAMLTSLELLDEETGRIKNNQNPEPDTSKPLSKAFIATIGPTTRDYLLKEFGLRPDVCAANPSPEGVWAAIRTYMEKAEICEET</sequence>
<dbReference type="GO" id="GO:0006780">
    <property type="term" value="P:uroporphyrinogen III biosynthetic process"/>
    <property type="evidence" value="ECO:0007669"/>
    <property type="project" value="InterPro"/>
</dbReference>
<dbReference type="PANTHER" id="PTHR12390:SF0">
    <property type="entry name" value="UROPORPHYRINOGEN-III SYNTHASE"/>
    <property type="match status" value="1"/>
</dbReference>
<dbReference type="Proteomes" id="UP000016924">
    <property type="component" value="Unassembled WGS sequence"/>
</dbReference>
<dbReference type="SUPFAM" id="SSF69618">
    <property type="entry name" value="HemD-like"/>
    <property type="match status" value="1"/>
</dbReference>
<dbReference type="OrthoDB" id="5595751at2759"/>
<dbReference type="UniPathway" id="UPA00251">
    <property type="reaction ID" value="UER00320"/>
</dbReference>
<dbReference type="GeneID" id="19902133"/>
<dbReference type="CDD" id="cd06578">
    <property type="entry name" value="HemD"/>
    <property type="match status" value="1"/>
</dbReference>
<feature type="domain" description="Tetrapyrrole biosynthesis uroporphyrinogen III synthase" evidence="1">
    <location>
        <begin position="37"/>
        <end position="309"/>
    </location>
</feature>
<gene>
    <name evidence="2" type="ORF">W97_04822</name>
</gene>
<evidence type="ECO:0000313" key="3">
    <source>
        <dbReference type="Proteomes" id="UP000016924"/>
    </source>
</evidence>
<dbReference type="InterPro" id="IPR003754">
    <property type="entry name" value="4pyrrol_synth_uPrphyn_synth"/>
</dbReference>
<evidence type="ECO:0000313" key="2">
    <source>
        <dbReference type="EMBL" id="EON65584.1"/>
    </source>
</evidence>
<dbReference type="STRING" id="1168221.R7YUW9"/>
<dbReference type="GO" id="GO:0005829">
    <property type="term" value="C:cytosol"/>
    <property type="evidence" value="ECO:0007669"/>
    <property type="project" value="TreeGrafter"/>
</dbReference>
<protein>
    <submittedName>
        <fullName evidence="2">Uroporphyrinogen-III synthase</fullName>
    </submittedName>
</protein>
<dbReference type="GO" id="GO:0006782">
    <property type="term" value="P:protoporphyrinogen IX biosynthetic process"/>
    <property type="evidence" value="ECO:0007669"/>
    <property type="project" value="UniProtKB-UniPathway"/>
</dbReference>
<dbReference type="FunFam" id="3.40.50.10090:FF:000011">
    <property type="entry name" value="Uroporphyrinogen-III synthase (UroS), putative"/>
    <property type="match status" value="1"/>
</dbReference>
<proteinExistence type="predicted"/>